<dbReference type="AlphaFoldDB" id="A0A8H4VX34"/>
<gene>
    <name evidence="2" type="ORF">G7Y89_g12729</name>
</gene>
<proteinExistence type="predicted"/>
<dbReference type="Gene3D" id="1.25.40.10">
    <property type="entry name" value="Tetratricopeptide repeat domain"/>
    <property type="match status" value="2"/>
</dbReference>
<dbReference type="PANTHER" id="PTHR46082:SF6">
    <property type="entry name" value="AAA+ ATPASE DOMAIN-CONTAINING PROTEIN-RELATED"/>
    <property type="match status" value="1"/>
</dbReference>
<reference evidence="2 3" key="1">
    <citation type="submission" date="2020-03" db="EMBL/GenBank/DDBJ databases">
        <title>Draft Genome Sequence of Cudoniella acicularis.</title>
        <authorList>
            <person name="Buettner E."/>
            <person name="Kellner H."/>
        </authorList>
    </citation>
    <scope>NUCLEOTIDE SEQUENCE [LARGE SCALE GENOMIC DNA]</scope>
    <source>
        <strain evidence="2 3">DSM 108380</strain>
    </source>
</reference>
<evidence type="ECO:0000313" key="3">
    <source>
        <dbReference type="Proteomes" id="UP000566819"/>
    </source>
</evidence>
<dbReference type="Proteomes" id="UP000566819">
    <property type="component" value="Unassembled WGS sequence"/>
</dbReference>
<dbReference type="EMBL" id="JAAMPI010001377">
    <property type="protein sequence ID" value="KAF4625437.1"/>
    <property type="molecule type" value="Genomic_DNA"/>
</dbReference>
<dbReference type="InterPro" id="IPR053137">
    <property type="entry name" value="NLR-like"/>
</dbReference>
<evidence type="ECO:0000313" key="2">
    <source>
        <dbReference type="EMBL" id="KAF4625437.1"/>
    </source>
</evidence>
<accession>A0A8H4VX34</accession>
<keyword evidence="3" id="KW-1185">Reference proteome</keyword>
<protein>
    <recommendedName>
        <fullName evidence="1">Clr5 domain-containing protein</fullName>
    </recommendedName>
</protein>
<dbReference type="Pfam" id="PF13374">
    <property type="entry name" value="TPR_10"/>
    <property type="match status" value="2"/>
</dbReference>
<name>A0A8H4VX34_9HELO</name>
<organism evidence="2 3">
    <name type="scientific">Cudoniella acicularis</name>
    <dbReference type="NCBI Taxonomy" id="354080"/>
    <lineage>
        <taxon>Eukaryota</taxon>
        <taxon>Fungi</taxon>
        <taxon>Dikarya</taxon>
        <taxon>Ascomycota</taxon>
        <taxon>Pezizomycotina</taxon>
        <taxon>Leotiomycetes</taxon>
        <taxon>Helotiales</taxon>
        <taxon>Tricladiaceae</taxon>
        <taxon>Cudoniella</taxon>
    </lineage>
</organism>
<dbReference type="OrthoDB" id="3521172at2759"/>
<dbReference type="InterPro" id="IPR011990">
    <property type="entry name" value="TPR-like_helical_dom_sf"/>
</dbReference>
<dbReference type="Pfam" id="PF13424">
    <property type="entry name" value="TPR_12"/>
    <property type="match status" value="1"/>
</dbReference>
<dbReference type="SUPFAM" id="SSF48452">
    <property type="entry name" value="TPR-like"/>
    <property type="match status" value="2"/>
</dbReference>
<sequence length="858" mass="97127">MVLLGPIGGSEAHSIRFCVTTLLDIEANALGQNMHGTFTRGVIGQTKPEQTASRLVQPLQGCIFATAPAEWPPTSLLNRKSKRNTRLAFVPTMEDWQLLKAWASSKPQRPLLPAPTVNLIPSKRTTGVITQSQWQSAEPLIRRLYLVEKKPYKHVADILQHQYGFHPTKRQFERKVREGWGMKKYTTDVERGDLIRKRKVKENEQSLFESSIANQSPSLVNLNRWKENLARTNSDDRSALPITEMGDLTQVQLLSHMEYTKTNIEVEVEDSLAMDIEEGDSNSPAKEISVAKQIQIPTPEESILDVVDDCSQSPGIFLEDQTTWDTSRILDSPELNTLFSTLKICGVEIPDEEISSICLTRSESSHNQEKQYMSKDDIRDLHNPFLTSKRHDSSTASGTFEPPYYDQQQQQQCFLVKDMENHRRPLTLAIESFTSPLSEIYPFPTSRITSIQAVTPKMTDLHKEQLECEARLQKLQGVLPVTNVGVRSLMERLSDLYYDQRNFKAELALRHILITANKEIFGANDPRTLLSQICFHESMASLSVKNAMSSHHPLHETLLREFSLDNELVIRSTNLMSHLYLLLRQINEAEKSSRQALQMCLNVFGPRDKRTLVTMWDLASALVDQGGLSQSEHLLRAAIQLYHETIGSEESAVRFDFRLLAGVFNRQGKLQESADLCRRSLEHSRAKHGDDHPETLCIMAQLASLLGLQGCVSEGKDLLQKAVLRMIETLGENDLDTLWAMIKLASLLKLNGKYEDAAKYYKPAFKGRIHSLGIENPVTISACLDLGVCYEEQGLYEEASELYQSTIEEIKATCSEDHPSVERIQRYMSRLQMRVGDKGLEEDIGNGVNEESDEETNR</sequence>
<dbReference type="PANTHER" id="PTHR46082">
    <property type="entry name" value="ATP/GTP-BINDING PROTEIN-RELATED"/>
    <property type="match status" value="1"/>
</dbReference>
<feature type="domain" description="Clr5" evidence="1">
    <location>
        <begin position="131"/>
        <end position="184"/>
    </location>
</feature>
<comment type="caution">
    <text evidence="2">The sequence shown here is derived from an EMBL/GenBank/DDBJ whole genome shotgun (WGS) entry which is preliminary data.</text>
</comment>
<dbReference type="Pfam" id="PF14420">
    <property type="entry name" value="Clr5"/>
    <property type="match status" value="1"/>
</dbReference>
<dbReference type="InterPro" id="IPR025676">
    <property type="entry name" value="Clr5_dom"/>
</dbReference>
<evidence type="ECO:0000259" key="1">
    <source>
        <dbReference type="Pfam" id="PF14420"/>
    </source>
</evidence>